<evidence type="ECO:0000313" key="2">
    <source>
        <dbReference type="Proteomes" id="UP000030403"/>
    </source>
</evidence>
<name>A0A0A5G1Y1_9BACI</name>
<dbReference type="InterPro" id="IPR052922">
    <property type="entry name" value="Cytidylate_Kinase-2"/>
</dbReference>
<dbReference type="PANTHER" id="PTHR37816:SF3">
    <property type="entry name" value="MODULATES DNA TOPOLOGY"/>
    <property type="match status" value="1"/>
</dbReference>
<dbReference type="EMBL" id="AVPF01000026">
    <property type="protein sequence ID" value="KGX87106.1"/>
    <property type="molecule type" value="Genomic_DNA"/>
</dbReference>
<dbReference type="NCBIfam" id="NF005994">
    <property type="entry name" value="PRK08118.1"/>
    <property type="match status" value="1"/>
</dbReference>
<keyword evidence="2" id="KW-1185">Reference proteome</keyword>
<dbReference type="AlphaFoldDB" id="A0A0A5G1Y1"/>
<sequence>MNKIILIGSGGSGKSTLARKMGEKLNIEVHHLDLLFWKPGWVGVPKDEQRKIQNDLVEKGQWIIDGNYGGTMDIRIRAADTIIFLDMPRLLCVYRVFKRWFQYRNQTRPDMGAGTERVRLEFLKWVWHYPKTKKPQILEKLEGLSDEKDIIILRSPQEVRKFLQNI</sequence>
<dbReference type="RefSeq" id="WP_027446924.1">
    <property type="nucleotide sequence ID" value="NZ_AULJ01000043.1"/>
</dbReference>
<protein>
    <submittedName>
        <fullName evidence="1">Topology modulation protein</fullName>
    </submittedName>
</protein>
<dbReference type="SUPFAM" id="SSF52540">
    <property type="entry name" value="P-loop containing nucleoside triphosphate hydrolases"/>
    <property type="match status" value="1"/>
</dbReference>
<accession>A0A0A5G1Y1</accession>
<evidence type="ECO:0000313" key="1">
    <source>
        <dbReference type="EMBL" id="KGX87106.1"/>
    </source>
</evidence>
<dbReference type="Proteomes" id="UP000030403">
    <property type="component" value="Unassembled WGS sequence"/>
</dbReference>
<dbReference type="Gene3D" id="3.40.50.300">
    <property type="entry name" value="P-loop containing nucleotide triphosphate hydrolases"/>
    <property type="match status" value="1"/>
</dbReference>
<dbReference type="PANTHER" id="PTHR37816">
    <property type="entry name" value="YALI0E33011P"/>
    <property type="match status" value="1"/>
</dbReference>
<dbReference type="OrthoDB" id="1201990at2"/>
<proteinExistence type="predicted"/>
<gene>
    <name evidence="1" type="ORF">N783_10320</name>
</gene>
<dbReference type="eggNOG" id="COG0563">
    <property type="taxonomic scope" value="Bacteria"/>
</dbReference>
<dbReference type="STRING" id="1385511.GCA_000425225_03318"/>
<organism evidence="1 2">
    <name type="scientific">Pontibacillus marinus BH030004 = DSM 16465</name>
    <dbReference type="NCBI Taxonomy" id="1385511"/>
    <lineage>
        <taxon>Bacteria</taxon>
        <taxon>Bacillati</taxon>
        <taxon>Bacillota</taxon>
        <taxon>Bacilli</taxon>
        <taxon>Bacillales</taxon>
        <taxon>Bacillaceae</taxon>
        <taxon>Pontibacillus</taxon>
    </lineage>
</organism>
<dbReference type="InterPro" id="IPR027417">
    <property type="entry name" value="P-loop_NTPase"/>
</dbReference>
<reference evidence="1 2" key="1">
    <citation type="submission" date="2013-08" db="EMBL/GenBank/DDBJ databases">
        <authorList>
            <person name="Huang J."/>
            <person name="Wang G."/>
        </authorList>
    </citation>
    <scope>NUCLEOTIDE SEQUENCE [LARGE SCALE GENOMIC DNA]</scope>
    <source>
        <strain evidence="1 2">BH030004</strain>
    </source>
</reference>
<comment type="caution">
    <text evidence="1">The sequence shown here is derived from an EMBL/GenBank/DDBJ whole genome shotgun (WGS) entry which is preliminary data.</text>
</comment>